<sequence length="833" mass="91312">MQKQGQAIVNLSGQIVGHIDFIALRKGRIEVEGWADVSQVALVRGTERSSKAPDIQRPDVRHAYGDSIVPTPGFRLDLPFDLHSCFLVCATGAQELSLKIDSFDTSALALMRRRLFLPFMMACMRSIPAYLRWRLRRNPEDRAEIKDQLGLGIETPKAYMTPYLFAADVSEGDKTQTDISAEPVTIILPVFNAFDLLPEVLTRVLCHTDLPFELIVVEDCSTDAAVRPFLREWHKACNPDIQDQIHLIENEENLGFIGSVNRAFDMALGFGHHVILLNSDAFVPKAWASRLVRPLLEHLRVASVTPMSNDAEIFNAPVMCRGIALKEGVCDRIDAVAARLVPDAALADAPTGVGFCIAMHKDALRAVPSFDRAFDPGYGEEVDWCQKVAKKGWRHLGHGGVFVEHRSGTSFGSGKKAKLVAAHNKIVSDRYPHYDHSVQDFIANDPMVAPRLALALAWAAEQQTGKIPVYLGHTLGGGAEFYLKRRVAEDLDKGGVAVVIRAAAKGEWPVELHTKHGVTRGVTTSPQFLRRLVGLLPRRRLIYSCGVGAENLFELPGLLVDLAAGSGSELEILFHDYLPLSPSYTLLDSDGRYAPIRTPHDTWDKAHVYHCPDGRIVSLVEWRRAWAMAMLRADSVTVFSDSSRKIVSEAFPDASPKIKVAPHAVALKQRRLTPGNSAEGKPVIGVLGAIGFQKGAKVLQQISLALEQSGDAQLVVIGYMDPAYPLADSARIHGPYDVRDVPALAQRYGVSCWLIPSIWPETFSYTTHEALATGLPVWGFDLGAQADAIKRASVKSGQGGCLPLDHSTKNPERVLSTILSAHQSYTCPQSQSA</sequence>
<evidence type="ECO:0000313" key="6">
    <source>
        <dbReference type="Proteomes" id="UP001364156"/>
    </source>
</evidence>
<protein>
    <submittedName>
        <fullName evidence="5">Glycosyltransferase</fullName>
        <ecNumber evidence="5">2.4.-.-</ecNumber>
    </submittedName>
</protein>
<comment type="similarity">
    <text evidence="1">Belongs to the glycosyltransferase 2 family.</text>
</comment>
<dbReference type="Proteomes" id="UP001364156">
    <property type="component" value="Chromosome"/>
</dbReference>
<dbReference type="PANTHER" id="PTHR43179">
    <property type="entry name" value="RHAMNOSYLTRANSFERASE WBBL"/>
    <property type="match status" value="1"/>
</dbReference>
<dbReference type="Gene3D" id="3.90.550.10">
    <property type="entry name" value="Spore Coat Polysaccharide Biosynthesis Protein SpsA, Chain A"/>
    <property type="match status" value="1"/>
</dbReference>
<organism evidence="5 6">
    <name type="scientific">Roseovarius phycicola</name>
    <dbReference type="NCBI Taxonomy" id="3080976"/>
    <lineage>
        <taxon>Bacteria</taxon>
        <taxon>Pseudomonadati</taxon>
        <taxon>Pseudomonadota</taxon>
        <taxon>Alphaproteobacteria</taxon>
        <taxon>Rhodobacterales</taxon>
        <taxon>Roseobacteraceae</taxon>
        <taxon>Roseovarius</taxon>
    </lineage>
</organism>
<proteinExistence type="inferred from homology"/>
<dbReference type="Pfam" id="PF00535">
    <property type="entry name" value="Glycos_transf_2"/>
    <property type="match status" value="1"/>
</dbReference>
<dbReference type="PANTHER" id="PTHR43179:SF12">
    <property type="entry name" value="GALACTOFURANOSYLTRANSFERASE GLFT2"/>
    <property type="match status" value="1"/>
</dbReference>
<name>A0ABZ2HI70_9RHOB</name>
<dbReference type="SUPFAM" id="SSF53756">
    <property type="entry name" value="UDP-Glycosyltransferase/glycogen phosphorylase"/>
    <property type="match status" value="1"/>
</dbReference>
<dbReference type="GO" id="GO:0016757">
    <property type="term" value="F:glycosyltransferase activity"/>
    <property type="evidence" value="ECO:0007669"/>
    <property type="project" value="UniProtKB-KW"/>
</dbReference>
<dbReference type="Gene3D" id="3.40.50.2000">
    <property type="entry name" value="Glycogen Phosphorylase B"/>
    <property type="match status" value="1"/>
</dbReference>
<evidence type="ECO:0000259" key="4">
    <source>
        <dbReference type="Pfam" id="PF00535"/>
    </source>
</evidence>
<dbReference type="InterPro" id="IPR001173">
    <property type="entry name" value="Glyco_trans_2-like"/>
</dbReference>
<dbReference type="RefSeq" id="WP_338549842.1">
    <property type="nucleotide sequence ID" value="NZ_CP146069.1"/>
</dbReference>
<dbReference type="InterPro" id="IPR029044">
    <property type="entry name" value="Nucleotide-diphossugar_trans"/>
</dbReference>
<keyword evidence="3 5" id="KW-0808">Transferase</keyword>
<dbReference type="CDD" id="cd03801">
    <property type="entry name" value="GT4_PimA-like"/>
    <property type="match status" value="1"/>
</dbReference>
<evidence type="ECO:0000256" key="3">
    <source>
        <dbReference type="ARBA" id="ARBA00022679"/>
    </source>
</evidence>
<feature type="domain" description="Glycosyltransferase 2-like" evidence="4">
    <location>
        <begin position="185"/>
        <end position="315"/>
    </location>
</feature>
<accession>A0ABZ2HI70</accession>
<evidence type="ECO:0000256" key="1">
    <source>
        <dbReference type="ARBA" id="ARBA00006739"/>
    </source>
</evidence>
<reference evidence="5 6" key="1">
    <citation type="submission" date="2023-10" db="EMBL/GenBank/DDBJ databases">
        <title>Roseovarius strain S88 nov., isolated from a marine algae.</title>
        <authorList>
            <person name="Lee M.W."/>
            <person name="Lee J.K."/>
            <person name="Kim J.M."/>
            <person name="Choi D.G."/>
            <person name="Baek J.H."/>
            <person name="Bayburt H."/>
            <person name="Jung J.J."/>
            <person name="Han D.M."/>
            <person name="Jeon C.O."/>
        </authorList>
    </citation>
    <scope>NUCLEOTIDE SEQUENCE [LARGE SCALE GENOMIC DNA]</scope>
    <source>
        <strain evidence="5 6">S88</strain>
    </source>
</reference>
<dbReference type="EMBL" id="CP146069">
    <property type="protein sequence ID" value="WWR47002.1"/>
    <property type="molecule type" value="Genomic_DNA"/>
</dbReference>
<evidence type="ECO:0000256" key="2">
    <source>
        <dbReference type="ARBA" id="ARBA00022676"/>
    </source>
</evidence>
<dbReference type="EC" id="2.4.-.-" evidence="5"/>
<keyword evidence="2 5" id="KW-0328">Glycosyltransferase</keyword>
<keyword evidence="6" id="KW-1185">Reference proteome</keyword>
<evidence type="ECO:0000313" key="5">
    <source>
        <dbReference type="EMBL" id="WWR47002.1"/>
    </source>
</evidence>
<dbReference type="SUPFAM" id="SSF53448">
    <property type="entry name" value="Nucleotide-diphospho-sugar transferases"/>
    <property type="match status" value="1"/>
</dbReference>
<gene>
    <name evidence="5" type="ORF">RZ517_02085</name>
</gene>